<name>A0A699WRG5_TANCI</name>
<accession>A0A699WRG5</accession>
<gene>
    <name evidence="1" type="ORF">Tci_922154</name>
</gene>
<organism evidence="1">
    <name type="scientific">Tanacetum cinerariifolium</name>
    <name type="common">Dalmatian daisy</name>
    <name type="synonym">Chrysanthemum cinerariifolium</name>
    <dbReference type="NCBI Taxonomy" id="118510"/>
    <lineage>
        <taxon>Eukaryota</taxon>
        <taxon>Viridiplantae</taxon>
        <taxon>Streptophyta</taxon>
        <taxon>Embryophyta</taxon>
        <taxon>Tracheophyta</taxon>
        <taxon>Spermatophyta</taxon>
        <taxon>Magnoliopsida</taxon>
        <taxon>eudicotyledons</taxon>
        <taxon>Gunneridae</taxon>
        <taxon>Pentapetalae</taxon>
        <taxon>asterids</taxon>
        <taxon>campanulids</taxon>
        <taxon>Asterales</taxon>
        <taxon>Asteraceae</taxon>
        <taxon>Asteroideae</taxon>
        <taxon>Anthemideae</taxon>
        <taxon>Anthemidinae</taxon>
        <taxon>Tanacetum</taxon>
    </lineage>
</organism>
<sequence length="119" mass="13863">DRRKRDLGNVRFIKDGDGRSIVNEDAIRRRWKEYFSDLLNGHRSAQNENMDSIGAIPQNNCYCPMIRHTKVKEALRKMGRNKAVGPDEIPIESWRCLGGEGERWLTTLFNKTFLRAKMP</sequence>
<dbReference type="AlphaFoldDB" id="A0A699WRG5"/>
<dbReference type="EMBL" id="BKCJ011754034">
    <property type="protein sequence ID" value="GFD50185.1"/>
    <property type="molecule type" value="Genomic_DNA"/>
</dbReference>
<feature type="non-terminal residue" evidence="1">
    <location>
        <position position="119"/>
    </location>
</feature>
<protein>
    <submittedName>
        <fullName evidence="1">Uncharacterized protein</fullName>
    </submittedName>
</protein>
<comment type="caution">
    <text evidence="1">The sequence shown here is derived from an EMBL/GenBank/DDBJ whole genome shotgun (WGS) entry which is preliminary data.</text>
</comment>
<evidence type="ECO:0000313" key="1">
    <source>
        <dbReference type="EMBL" id="GFD50185.1"/>
    </source>
</evidence>
<feature type="non-terminal residue" evidence="1">
    <location>
        <position position="1"/>
    </location>
</feature>
<proteinExistence type="predicted"/>
<reference evidence="1" key="1">
    <citation type="journal article" date="2019" name="Sci. Rep.">
        <title>Draft genome of Tanacetum cinerariifolium, the natural source of mosquito coil.</title>
        <authorList>
            <person name="Yamashiro T."/>
            <person name="Shiraishi A."/>
            <person name="Satake H."/>
            <person name="Nakayama K."/>
        </authorList>
    </citation>
    <scope>NUCLEOTIDE SEQUENCE</scope>
</reference>